<keyword evidence="1 7" id="KW-1003">Cell membrane</keyword>
<comment type="function">
    <text evidence="7">Functions as a peptidoglycan terminase that cleaves nascent peptidoglycan strands endolytically to terminate their elongation.</text>
</comment>
<feature type="region of interest" description="Disordered" evidence="8">
    <location>
        <begin position="121"/>
        <end position="148"/>
    </location>
</feature>
<dbReference type="Pfam" id="PF02618">
    <property type="entry name" value="YceG"/>
    <property type="match status" value="1"/>
</dbReference>
<evidence type="ECO:0000256" key="8">
    <source>
        <dbReference type="SAM" id="MobiDB-lite"/>
    </source>
</evidence>
<dbReference type="GO" id="GO:0008932">
    <property type="term" value="F:lytic endotransglycosylase activity"/>
    <property type="evidence" value="ECO:0007669"/>
    <property type="project" value="UniProtKB-UniRule"/>
</dbReference>
<keyword evidence="10" id="KW-1185">Reference proteome</keyword>
<evidence type="ECO:0000256" key="5">
    <source>
        <dbReference type="ARBA" id="ARBA00023239"/>
    </source>
</evidence>
<comment type="subcellular location">
    <subcellularLocation>
        <location evidence="7">Cell membrane</location>
        <topology evidence="7">Single-pass membrane protein</topology>
    </subcellularLocation>
</comment>
<accession>A0A1N6DTB6</accession>
<keyword evidence="3 7" id="KW-1133">Transmembrane helix</keyword>
<dbReference type="GO" id="GO:0005886">
    <property type="term" value="C:plasma membrane"/>
    <property type="evidence" value="ECO:0007669"/>
    <property type="project" value="UniProtKB-SubCell"/>
</dbReference>
<reference evidence="10" key="1">
    <citation type="submission" date="2016-11" db="EMBL/GenBank/DDBJ databases">
        <authorList>
            <person name="Varghese N."/>
            <person name="Submissions S."/>
        </authorList>
    </citation>
    <scope>NUCLEOTIDE SEQUENCE [LARGE SCALE GENOMIC DNA]</scope>
    <source>
        <strain evidence="10">DSM 8595</strain>
    </source>
</reference>
<evidence type="ECO:0000313" key="10">
    <source>
        <dbReference type="Proteomes" id="UP000184699"/>
    </source>
</evidence>
<keyword evidence="4 7" id="KW-0472">Membrane</keyword>
<dbReference type="STRING" id="232089.SAMN05443544_0702"/>
<feature type="compositionally biased region" description="Low complexity" evidence="8">
    <location>
        <begin position="26"/>
        <end position="72"/>
    </location>
</feature>
<feature type="transmembrane region" description="Helical" evidence="7">
    <location>
        <begin position="152"/>
        <end position="173"/>
    </location>
</feature>
<proteinExistence type="inferred from homology"/>
<evidence type="ECO:0000313" key="9">
    <source>
        <dbReference type="EMBL" id="SIN73937.1"/>
    </source>
</evidence>
<dbReference type="Gene3D" id="3.30.160.60">
    <property type="entry name" value="Classic Zinc Finger"/>
    <property type="match status" value="1"/>
</dbReference>
<dbReference type="RefSeq" id="WP_234980717.1">
    <property type="nucleotide sequence ID" value="NZ_FSRJ01000001.1"/>
</dbReference>
<evidence type="ECO:0000256" key="6">
    <source>
        <dbReference type="ARBA" id="ARBA00023316"/>
    </source>
</evidence>
<dbReference type="HAMAP" id="MF_02065">
    <property type="entry name" value="MltG"/>
    <property type="match status" value="1"/>
</dbReference>
<feature type="region of interest" description="Disordered" evidence="8">
    <location>
        <begin position="1"/>
        <end position="96"/>
    </location>
</feature>
<dbReference type="PANTHER" id="PTHR30518">
    <property type="entry name" value="ENDOLYTIC MUREIN TRANSGLYCOSYLASE"/>
    <property type="match status" value="1"/>
</dbReference>
<evidence type="ECO:0000256" key="4">
    <source>
        <dbReference type="ARBA" id="ARBA00023136"/>
    </source>
</evidence>
<feature type="site" description="Important for catalytic activity" evidence="7">
    <location>
        <position position="372"/>
    </location>
</feature>
<name>A0A1N6DTB6_9MICO</name>
<feature type="compositionally biased region" description="Basic and acidic residues" evidence="8">
    <location>
        <begin position="1"/>
        <end position="16"/>
    </location>
</feature>
<dbReference type="GO" id="GO:0009252">
    <property type="term" value="P:peptidoglycan biosynthetic process"/>
    <property type="evidence" value="ECO:0007669"/>
    <property type="project" value="UniProtKB-UniRule"/>
</dbReference>
<dbReference type="PANTHER" id="PTHR30518:SF2">
    <property type="entry name" value="ENDOLYTIC MUREIN TRANSGLYCOSYLASE"/>
    <property type="match status" value="1"/>
</dbReference>
<dbReference type="AlphaFoldDB" id="A0A1N6DTB6"/>
<dbReference type="GO" id="GO:0071555">
    <property type="term" value="P:cell wall organization"/>
    <property type="evidence" value="ECO:0007669"/>
    <property type="project" value="UniProtKB-KW"/>
</dbReference>
<dbReference type="EC" id="4.2.2.29" evidence="7"/>
<evidence type="ECO:0000256" key="7">
    <source>
        <dbReference type="HAMAP-Rule" id="MF_02065"/>
    </source>
</evidence>
<organism evidence="9 10">
    <name type="scientific">Agromyces cerinus subsp. cerinus</name>
    <dbReference type="NCBI Taxonomy" id="232089"/>
    <lineage>
        <taxon>Bacteria</taxon>
        <taxon>Bacillati</taxon>
        <taxon>Actinomycetota</taxon>
        <taxon>Actinomycetes</taxon>
        <taxon>Micrococcales</taxon>
        <taxon>Microbacteriaceae</taxon>
        <taxon>Agromyces</taxon>
    </lineage>
</organism>
<protein>
    <recommendedName>
        <fullName evidence="7">Endolytic murein transglycosylase</fullName>
        <ecNumber evidence="7">4.2.2.29</ecNumber>
    </recommendedName>
    <alternativeName>
        <fullName evidence="7">Peptidoglycan lytic transglycosylase</fullName>
    </alternativeName>
    <alternativeName>
        <fullName evidence="7">Peptidoglycan polymerization terminase</fullName>
    </alternativeName>
</protein>
<keyword evidence="6 7" id="KW-0961">Cell wall biogenesis/degradation</keyword>
<evidence type="ECO:0000256" key="2">
    <source>
        <dbReference type="ARBA" id="ARBA00022692"/>
    </source>
</evidence>
<dbReference type="Gene3D" id="3.30.1490.480">
    <property type="entry name" value="Endolytic murein transglycosylase"/>
    <property type="match status" value="1"/>
</dbReference>
<gene>
    <name evidence="7" type="primary">mltG</name>
    <name evidence="9" type="ORF">SAMN05443544_0702</name>
</gene>
<dbReference type="NCBIfam" id="TIGR00247">
    <property type="entry name" value="endolytic transglycosylase MltG"/>
    <property type="match status" value="1"/>
</dbReference>
<keyword evidence="5 7" id="KW-0456">Lyase</keyword>
<dbReference type="EMBL" id="FSRJ01000001">
    <property type="protein sequence ID" value="SIN73937.1"/>
    <property type="molecule type" value="Genomic_DNA"/>
</dbReference>
<feature type="compositionally biased region" description="Basic and acidic residues" evidence="8">
    <location>
        <begin position="78"/>
        <end position="91"/>
    </location>
</feature>
<sequence length="502" mass="53252">MTQPPPERDDTDRAAADWHAMLAGDAPVRASRAADAAPPRPQAGATPTGATPTGATPTGATPTGATPTPSAAEGQPMTRREAREAEQRQAAEAEAAAVLAAAGPPADDAPLPFFDSIVAEPAAPEPARPSRAERRAVNSDPYEPEKPKRRGAWGCLIGLLVVVALGAVAFFFLQGPINAVIERFTPAADFEGSGTGEVVFMIHDGDGGSDIATNLVDEGVTASHDAFYDLLLEQSPEPEFHPGAYRLAEKMSAQAALDALQDPATKLENTFVIPEGTATVDALPYIAEGTGLPIEELQAAAAEPPASYGLPAEATNLEGFLFPATYTLDPGLDAHAVLQTLVDRQFEALDAAGVAPEDRWRTIVLAALIQREAGLRDDFYKVSRVFQNRLDPAKWETGLLESDATVAYGTGNTHLVTTTDEERANAANLYNTYLHPGLPIGPISNPGDLAIDAALHPADGPWLFFVTWNLDTGETIFSETVEQHDAAVEKWLAWMDEHPEYG</sequence>
<comment type="catalytic activity">
    <reaction evidence="7">
        <text>a peptidoglycan chain = a peptidoglycan chain with N-acetyl-1,6-anhydromuramyl-[peptide] at the reducing end + a peptidoglycan chain with N-acetylglucosamine at the non-reducing end.</text>
        <dbReference type="EC" id="4.2.2.29"/>
    </reaction>
</comment>
<dbReference type="InterPro" id="IPR003770">
    <property type="entry name" value="MLTG-like"/>
</dbReference>
<keyword evidence="2 7" id="KW-0812">Transmembrane</keyword>
<evidence type="ECO:0000256" key="1">
    <source>
        <dbReference type="ARBA" id="ARBA00022475"/>
    </source>
</evidence>
<feature type="compositionally biased region" description="Basic and acidic residues" evidence="8">
    <location>
        <begin position="128"/>
        <end position="137"/>
    </location>
</feature>
<dbReference type="Proteomes" id="UP000184699">
    <property type="component" value="Unassembled WGS sequence"/>
</dbReference>
<evidence type="ECO:0000256" key="3">
    <source>
        <dbReference type="ARBA" id="ARBA00022989"/>
    </source>
</evidence>
<comment type="similarity">
    <text evidence="7">Belongs to the transglycosylase MltG family.</text>
</comment>